<accession>A0A163CW80</accession>
<reference evidence="1 2" key="1">
    <citation type="journal article" date="2016" name="Sci. Rep.">
        <title>Draft genome sequencing and secretome analysis of fungal phytopathogen Ascochyta rabiei provides insight into the necrotrophic effector repertoire.</title>
        <authorList>
            <person name="Verma S."/>
            <person name="Gazara R.K."/>
            <person name="Nizam S."/>
            <person name="Parween S."/>
            <person name="Chattopadhyay D."/>
            <person name="Verma P.K."/>
        </authorList>
    </citation>
    <scope>NUCLEOTIDE SEQUENCE [LARGE SCALE GENOMIC DNA]</scope>
    <source>
        <strain evidence="1 2">ArDII</strain>
    </source>
</reference>
<evidence type="ECO:0000313" key="2">
    <source>
        <dbReference type="Proteomes" id="UP000076837"/>
    </source>
</evidence>
<comment type="caution">
    <text evidence="1">The sequence shown here is derived from an EMBL/GenBank/DDBJ whole genome shotgun (WGS) entry which is preliminary data.</text>
</comment>
<proteinExistence type="predicted"/>
<sequence>MINTIEKITQNAKKGDFVCMHFSGHGTAIRPPRANSPDIGKRTFAFSNPSTGDLALVLLRRDGLELQYLHGEIFGKYNGIGRKLHYIQQILRARIESTREQYRHTQTPVVPGNKTLDFFGYDNPRIGPAPIPVIKCRDGTVRVDAGKAHGVRDGDTFTISAVMFDDSIICDTMSVQNYCTAEVIAVRPLTSLVKLSVTTAPGEPTLAATALKRHALKKFPIQLQIGHSYPEG</sequence>
<name>A0A163CW80_DIDRA</name>
<keyword evidence="2" id="KW-1185">Reference proteome</keyword>
<dbReference type="OrthoDB" id="3223806at2759"/>
<organism evidence="1 2">
    <name type="scientific">Didymella rabiei</name>
    <name type="common">Chickpea ascochyta blight fungus</name>
    <name type="synonym">Mycosphaerella rabiei</name>
    <dbReference type="NCBI Taxonomy" id="5454"/>
    <lineage>
        <taxon>Eukaryota</taxon>
        <taxon>Fungi</taxon>
        <taxon>Dikarya</taxon>
        <taxon>Ascomycota</taxon>
        <taxon>Pezizomycotina</taxon>
        <taxon>Dothideomycetes</taxon>
        <taxon>Pleosporomycetidae</taxon>
        <taxon>Pleosporales</taxon>
        <taxon>Pleosporineae</taxon>
        <taxon>Didymellaceae</taxon>
        <taxon>Ascochyta</taxon>
    </lineage>
</organism>
<protein>
    <submittedName>
        <fullName evidence="1">Cysteine-type endopeptidase</fullName>
    </submittedName>
</protein>
<dbReference type="Gene3D" id="3.40.50.12660">
    <property type="match status" value="1"/>
</dbReference>
<dbReference type="AlphaFoldDB" id="A0A163CW80"/>
<dbReference type="Proteomes" id="UP000076837">
    <property type="component" value="Unassembled WGS sequence"/>
</dbReference>
<dbReference type="EMBL" id="JYNV01000210">
    <property type="protein sequence ID" value="KZM22736.1"/>
    <property type="molecule type" value="Genomic_DNA"/>
</dbReference>
<gene>
    <name evidence="1" type="ORF">ST47_g6116</name>
</gene>
<evidence type="ECO:0000313" key="1">
    <source>
        <dbReference type="EMBL" id="KZM22736.1"/>
    </source>
</evidence>